<dbReference type="PROSITE" id="PS50893">
    <property type="entry name" value="ABC_TRANSPORTER_2"/>
    <property type="match status" value="2"/>
</dbReference>
<gene>
    <name evidence="12" type="ORF">HMPREF9469_04168</name>
</gene>
<dbReference type="SMART" id="SM00382">
    <property type="entry name" value="AAA"/>
    <property type="match status" value="2"/>
</dbReference>
<protein>
    <recommendedName>
        <fullName evidence="11">ABC transporter domain-containing protein</fullName>
    </recommendedName>
</protein>
<dbReference type="GO" id="GO:0005886">
    <property type="term" value="C:plasma membrane"/>
    <property type="evidence" value="ECO:0007669"/>
    <property type="project" value="UniProtKB-SubCell"/>
</dbReference>
<comment type="subcellular location">
    <subcellularLocation>
        <location evidence="2">Cell inner membrane</location>
    </subcellularLocation>
    <subcellularLocation>
        <location evidence="1">Cell membrane</location>
        <topology evidence="1">Peripheral membrane protein</topology>
    </subcellularLocation>
</comment>
<keyword evidence="8" id="KW-0067">ATP-binding</keyword>
<feature type="domain" description="ABC transporter" evidence="11">
    <location>
        <begin position="258"/>
        <end position="503"/>
    </location>
</feature>
<dbReference type="CDD" id="cd03216">
    <property type="entry name" value="ABC_Carb_Monos_I"/>
    <property type="match status" value="1"/>
</dbReference>
<reference evidence="12 13" key="1">
    <citation type="submission" date="2011-08" db="EMBL/GenBank/DDBJ databases">
        <title>The Genome Sequence of Clostridium citroniae WAL-17108.</title>
        <authorList>
            <consortium name="The Broad Institute Genome Sequencing Platform"/>
            <person name="Earl A."/>
            <person name="Ward D."/>
            <person name="Feldgarden M."/>
            <person name="Gevers D."/>
            <person name="Finegold S.M."/>
            <person name="Summanen P.H."/>
            <person name="Molitoris D.R."/>
            <person name="Vaisanen M.L."/>
            <person name="Daigneault M."/>
            <person name="Allen-Vercoe E."/>
            <person name="Young S.K."/>
            <person name="Zeng Q."/>
            <person name="Gargeya S."/>
            <person name="Fitzgerald M."/>
            <person name="Haas B."/>
            <person name="Abouelleil A."/>
            <person name="Alvarado L."/>
            <person name="Arachchi H.M."/>
            <person name="Berlin A."/>
            <person name="Brown A."/>
            <person name="Chapman S.B."/>
            <person name="Chen Z."/>
            <person name="Dunbar C."/>
            <person name="Freedman E."/>
            <person name="Gearin G."/>
            <person name="Gellesch M."/>
            <person name="Goldberg J."/>
            <person name="Griggs A."/>
            <person name="Gujja S."/>
            <person name="Heiman D."/>
            <person name="Howarth C."/>
            <person name="Larson L."/>
            <person name="Lui A."/>
            <person name="MacDonald P.J.P."/>
            <person name="Montmayeur A."/>
            <person name="Murphy C."/>
            <person name="Neiman D."/>
            <person name="Pearson M."/>
            <person name="Priest M."/>
            <person name="Roberts A."/>
            <person name="Saif S."/>
            <person name="Shea T."/>
            <person name="Shenoy N."/>
            <person name="Sisk P."/>
            <person name="Stolte C."/>
            <person name="Sykes S."/>
            <person name="Wortman J."/>
            <person name="Nusbaum C."/>
            <person name="Birren B."/>
        </authorList>
    </citation>
    <scope>NUCLEOTIDE SEQUENCE [LARGE SCALE GENOMIC DNA]</scope>
    <source>
        <strain evidence="12 13">WAL-17108</strain>
    </source>
</reference>
<dbReference type="RefSeq" id="WP_007866336.1">
    <property type="nucleotide sequence ID" value="NZ_JH376426.1"/>
</dbReference>
<evidence type="ECO:0000256" key="4">
    <source>
        <dbReference type="ARBA" id="ARBA00022475"/>
    </source>
</evidence>
<dbReference type="InterPro" id="IPR003593">
    <property type="entry name" value="AAA+_ATPase"/>
</dbReference>
<evidence type="ECO:0000256" key="6">
    <source>
        <dbReference type="ARBA" id="ARBA00022737"/>
    </source>
</evidence>
<dbReference type="PANTHER" id="PTHR43790">
    <property type="entry name" value="CARBOHYDRATE TRANSPORT ATP-BINDING PROTEIN MG119-RELATED"/>
    <property type="match status" value="1"/>
</dbReference>
<evidence type="ECO:0000256" key="10">
    <source>
        <dbReference type="ARBA" id="ARBA00023136"/>
    </source>
</evidence>
<dbReference type="HOGENOM" id="CLU_000604_92_3_9"/>
<dbReference type="Pfam" id="PF00005">
    <property type="entry name" value="ABC_tran"/>
    <property type="match status" value="2"/>
</dbReference>
<evidence type="ECO:0000313" key="13">
    <source>
        <dbReference type="Proteomes" id="UP000003763"/>
    </source>
</evidence>
<dbReference type="SUPFAM" id="SSF52540">
    <property type="entry name" value="P-loop containing nucleoside triphosphate hydrolases"/>
    <property type="match status" value="2"/>
</dbReference>
<keyword evidence="4" id="KW-1003">Cell membrane</keyword>
<dbReference type="PANTHER" id="PTHR43790:SF3">
    <property type="entry name" value="D-ALLOSE IMPORT ATP-BINDING PROTEIN ALSA-RELATED"/>
    <property type="match status" value="1"/>
</dbReference>
<organism evidence="12 13">
    <name type="scientific">[Clostridium] citroniae WAL-17108</name>
    <dbReference type="NCBI Taxonomy" id="742733"/>
    <lineage>
        <taxon>Bacteria</taxon>
        <taxon>Bacillati</taxon>
        <taxon>Bacillota</taxon>
        <taxon>Clostridia</taxon>
        <taxon>Lachnospirales</taxon>
        <taxon>Lachnospiraceae</taxon>
        <taxon>Enterocloster</taxon>
    </lineage>
</organism>
<evidence type="ECO:0000256" key="1">
    <source>
        <dbReference type="ARBA" id="ARBA00004202"/>
    </source>
</evidence>
<comment type="caution">
    <text evidence="12">The sequence shown here is derived from an EMBL/GenBank/DDBJ whole genome shotgun (WGS) entry which is preliminary data.</text>
</comment>
<evidence type="ECO:0000256" key="8">
    <source>
        <dbReference type="ARBA" id="ARBA00022840"/>
    </source>
</evidence>
<dbReference type="Proteomes" id="UP000003763">
    <property type="component" value="Unassembled WGS sequence"/>
</dbReference>
<dbReference type="GO" id="GO:0016887">
    <property type="term" value="F:ATP hydrolysis activity"/>
    <property type="evidence" value="ECO:0007669"/>
    <property type="project" value="InterPro"/>
</dbReference>
<evidence type="ECO:0000256" key="9">
    <source>
        <dbReference type="ARBA" id="ARBA00022967"/>
    </source>
</evidence>
<keyword evidence="6" id="KW-0677">Repeat</keyword>
<dbReference type="CDD" id="cd03215">
    <property type="entry name" value="ABC_Carb_Monos_II"/>
    <property type="match status" value="1"/>
</dbReference>
<keyword evidence="10" id="KW-0472">Membrane</keyword>
<dbReference type="InterPro" id="IPR003439">
    <property type="entry name" value="ABC_transporter-like_ATP-bd"/>
</dbReference>
<feature type="domain" description="ABC transporter" evidence="11">
    <location>
        <begin position="12"/>
        <end position="248"/>
    </location>
</feature>
<evidence type="ECO:0000259" key="11">
    <source>
        <dbReference type="PROSITE" id="PS50893"/>
    </source>
</evidence>
<dbReference type="GO" id="GO:0005524">
    <property type="term" value="F:ATP binding"/>
    <property type="evidence" value="ECO:0007669"/>
    <property type="project" value="UniProtKB-KW"/>
</dbReference>
<sequence>MRQALVNEDYKIWFEHITMAFPGVLALDDVSFGIKKGTVHIMMGENGAGKSTLMKILNGSYIQTDGKVMISGKEARFKSALDAEANGVAMIYQELQYLPDFTVEKYLMMCREPRKLGFINWRAVTKEAEKILKDEDLQYDPKETMRNLTVSDIQLLEITRAIKANKVDILIMDEPTSALSNAEVDRLFANIQKLKERGITIIYISHKMDEIFRIADYITVMRDGKHIETAPAADFTNESLVKMMVGRELSNTYPKEHVEPGNVVLEVEGLTSSYNKLKDVSFKVRKGEILGLGGLMGAGRTETVRCIFGLDPFEAGRVKVDGREVHIRNVEDAVRSGIAMASEDRRRFGLIMCRDIRENISISSLKKVSALHFLNKKKEKNMVAAFFGQLKIKAPGDEMIVQNLSGGNQQKVVLAKWLMSDPKVLILDEPTRGIDVGAKYEIYKLMVELAKQGIAIVMISSELPEFIGMCDRAYVMYGGRITGELTREEMTQENIVMLSTGGEHETN</sequence>
<dbReference type="EMBL" id="ADLJ01000033">
    <property type="protein sequence ID" value="EHE97049.1"/>
    <property type="molecule type" value="Genomic_DNA"/>
</dbReference>
<evidence type="ECO:0000256" key="7">
    <source>
        <dbReference type="ARBA" id="ARBA00022741"/>
    </source>
</evidence>
<dbReference type="GO" id="GO:0015749">
    <property type="term" value="P:monosaccharide transmembrane transport"/>
    <property type="evidence" value="ECO:0007669"/>
    <property type="project" value="UniProtKB-ARBA"/>
</dbReference>
<dbReference type="eggNOG" id="COG1129">
    <property type="taxonomic scope" value="Bacteria"/>
</dbReference>
<evidence type="ECO:0000256" key="2">
    <source>
        <dbReference type="ARBA" id="ARBA00004533"/>
    </source>
</evidence>
<dbReference type="AlphaFoldDB" id="G5HNK6"/>
<dbReference type="PATRIC" id="fig|742733.3.peg.4325"/>
<dbReference type="InterPro" id="IPR017871">
    <property type="entry name" value="ABC_transporter-like_CS"/>
</dbReference>
<proteinExistence type="predicted"/>
<accession>G5HNK6</accession>
<dbReference type="FunFam" id="3.40.50.300:FF:000127">
    <property type="entry name" value="Ribose import ATP-binding protein RbsA"/>
    <property type="match status" value="1"/>
</dbReference>
<dbReference type="InterPro" id="IPR027417">
    <property type="entry name" value="P-loop_NTPase"/>
</dbReference>
<evidence type="ECO:0000256" key="5">
    <source>
        <dbReference type="ARBA" id="ARBA00022597"/>
    </source>
</evidence>
<evidence type="ECO:0000256" key="3">
    <source>
        <dbReference type="ARBA" id="ARBA00022448"/>
    </source>
</evidence>
<dbReference type="InterPro" id="IPR050107">
    <property type="entry name" value="ABC_carbohydrate_import_ATPase"/>
</dbReference>
<keyword evidence="3" id="KW-0813">Transport</keyword>
<keyword evidence="5" id="KW-0762">Sugar transport</keyword>
<dbReference type="PROSITE" id="PS00211">
    <property type="entry name" value="ABC_TRANSPORTER_1"/>
    <property type="match status" value="1"/>
</dbReference>
<keyword evidence="7" id="KW-0547">Nucleotide-binding</keyword>
<name>G5HNK6_9FIRM</name>
<keyword evidence="9" id="KW-1278">Translocase</keyword>
<dbReference type="FunFam" id="3.40.50.300:FF:000126">
    <property type="entry name" value="Galactose/methyl galactoside import ATP-binding protein MglA"/>
    <property type="match status" value="1"/>
</dbReference>
<dbReference type="Gene3D" id="3.40.50.300">
    <property type="entry name" value="P-loop containing nucleotide triphosphate hydrolases"/>
    <property type="match status" value="2"/>
</dbReference>
<evidence type="ECO:0000313" key="12">
    <source>
        <dbReference type="EMBL" id="EHE97049.1"/>
    </source>
</evidence>